<sequence length="189" mass="20288">MARVITVIVRRDGESWSAWSPQCPGLAVAEPTAAELRGALPEALTWYFDGDSDFEILVHLEQELRGVVVRIAQDAFGWERQLVAERLGAALGVEDQAERLRAAPPNSAGEIVYVCALPTDPISWLTAQVDDVADPVVVALPVPQSMLWTLQFGNGSRVGAGPVDVGYLPDTTFGEIMTTFTGPGLKLSA</sequence>
<dbReference type="AlphaFoldDB" id="A0A1S1PR97"/>
<protein>
    <submittedName>
        <fullName evidence="1">Uncharacterized protein</fullName>
    </submittedName>
</protein>
<dbReference type="EMBL" id="MAXA01000246">
    <property type="protein sequence ID" value="OHV22434.1"/>
    <property type="molecule type" value="Genomic_DNA"/>
</dbReference>
<dbReference type="InterPro" id="IPR035069">
    <property type="entry name" value="TTHA1013/TTHA0281-like"/>
</dbReference>
<dbReference type="Proteomes" id="UP000179769">
    <property type="component" value="Unassembled WGS sequence"/>
</dbReference>
<comment type="caution">
    <text evidence="1">The sequence shown here is derived from an EMBL/GenBank/DDBJ whole genome shotgun (WGS) entry which is preliminary data.</text>
</comment>
<reference evidence="2" key="1">
    <citation type="submission" date="2016-07" db="EMBL/GenBank/DDBJ databases">
        <title>Frankia sp. NRRL B-16219 Genome sequencing.</title>
        <authorList>
            <person name="Ghodhbane-Gtari F."/>
            <person name="Swanson E."/>
            <person name="Gueddou A."/>
            <person name="Louati M."/>
            <person name="Nouioui I."/>
            <person name="Hezbri K."/>
            <person name="Abebe-Akele F."/>
            <person name="Simpson S."/>
            <person name="Morris K."/>
            <person name="Thomas K."/>
            <person name="Gtari M."/>
            <person name="Tisa L.S."/>
        </authorList>
    </citation>
    <scope>NUCLEOTIDE SEQUENCE [LARGE SCALE GENOMIC DNA]</scope>
    <source>
        <strain evidence="2">NRRL B-16219</strain>
    </source>
</reference>
<accession>A0A1S1PR97</accession>
<organism evidence="1 2">
    <name type="scientific">Parafrankia soli</name>
    <dbReference type="NCBI Taxonomy" id="2599596"/>
    <lineage>
        <taxon>Bacteria</taxon>
        <taxon>Bacillati</taxon>
        <taxon>Actinomycetota</taxon>
        <taxon>Actinomycetes</taxon>
        <taxon>Frankiales</taxon>
        <taxon>Frankiaceae</taxon>
        <taxon>Parafrankia</taxon>
    </lineage>
</organism>
<proteinExistence type="predicted"/>
<dbReference type="OrthoDB" id="5196870at2"/>
<name>A0A1S1PR97_9ACTN</name>
<keyword evidence="2" id="KW-1185">Reference proteome</keyword>
<evidence type="ECO:0000313" key="2">
    <source>
        <dbReference type="Proteomes" id="UP000179769"/>
    </source>
</evidence>
<dbReference type="SUPFAM" id="SSF143100">
    <property type="entry name" value="TTHA1013/TTHA0281-like"/>
    <property type="match status" value="1"/>
</dbReference>
<dbReference type="RefSeq" id="WP_071066078.1">
    <property type="nucleotide sequence ID" value="NZ_MAXA01000246.1"/>
</dbReference>
<evidence type="ECO:0000313" key="1">
    <source>
        <dbReference type="EMBL" id="OHV22434.1"/>
    </source>
</evidence>
<gene>
    <name evidence="1" type="ORF">BBK14_06525</name>
</gene>